<protein>
    <submittedName>
        <fullName evidence="5">ABC-2 type transport system ATP-binding protein</fullName>
    </submittedName>
</protein>
<dbReference type="EMBL" id="JACHFQ010000004">
    <property type="protein sequence ID" value="MBB5226011.1"/>
    <property type="molecule type" value="Genomic_DNA"/>
</dbReference>
<dbReference type="InterPro" id="IPR003439">
    <property type="entry name" value="ABC_transporter-like_ATP-bd"/>
</dbReference>
<dbReference type="PROSITE" id="PS50893">
    <property type="entry name" value="ABC_TRANSPORTER_2"/>
    <property type="match status" value="1"/>
</dbReference>
<dbReference type="RefSeq" id="WP_184658883.1">
    <property type="nucleotide sequence ID" value="NZ_CP031518.1"/>
</dbReference>
<dbReference type="SMART" id="SM00382">
    <property type="entry name" value="AAA"/>
    <property type="match status" value="1"/>
</dbReference>
<feature type="domain" description="ABC transporter" evidence="4">
    <location>
        <begin position="27"/>
        <end position="260"/>
    </location>
</feature>
<evidence type="ECO:0000256" key="2">
    <source>
        <dbReference type="ARBA" id="ARBA00022741"/>
    </source>
</evidence>
<dbReference type="InterPro" id="IPR027417">
    <property type="entry name" value="P-loop_NTPase"/>
</dbReference>
<keyword evidence="1" id="KW-0813">Transport</keyword>
<dbReference type="Proteomes" id="UP000518887">
    <property type="component" value="Unassembled WGS sequence"/>
</dbReference>
<sequence length="317" mass="35990">MNEENAIVMKNVVKEFKVLNRHEGLAGSLKDLFSRDYRTVKAVDNISIKIKAGEIVGYLGPNGAGKSTTIKMMTGVLEPSRGQIIVNGNIPYKNRTKNAENIGVVFGQRSQLWWSLPLIESFKLLKEIYMIPTEDYNKMLELYRELADIDNLLHKPVRQMSLGQRTLSDILAAFLHNPKIVFLDEPTIGLDVSMKARIRNLIKGLNKEKNTTVILTTHDMGDVDALCQRIVIIDHGSMVYDNDIEHLKRYFGSYRTVRLNMEGIGWKEILVDESKNNVMSVISEYQSRGNIKDIKIEDISTEEVIKKIYENAASKTA</sequence>
<organism evidence="5 6">
    <name type="scientific">Treponema ruminis</name>
    <dbReference type="NCBI Taxonomy" id="744515"/>
    <lineage>
        <taxon>Bacteria</taxon>
        <taxon>Pseudomonadati</taxon>
        <taxon>Spirochaetota</taxon>
        <taxon>Spirochaetia</taxon>
        <taxon>Spirochaetales</taxon>
        <taxon>Treponemataceae</taxon>
        <taxon>Treponema</taxon>
    </lineage>
</organism>
<dbReference type="InterPro" id="IPR050763">
    <property type="entry name" value="ABC_transporter_ATP-binding"/>
</dbReference>
<dbReference type="Pfam" id="PF00005">
    <property type="entry name" value="ABC_tran"/>
    <property type="match status" value="1"/>
</dbReference>
<dbReference type="PANTHER" id="PTHR42711:SF1">
    <property type="entry name" value="ABC-TRANSPORT PROTEIN, ATP-BINDING COMPONENT"/>
    <property type="match status" value="1"/>
</dbReference>
<dbReference type="SUPFAM" id="SSF52540">
    <property type="entry name" value="P-loop containing nucleoside triphosphate hydrolases"/>
    <property type="match status" value="1"/>
</dbReference>
<dbReference type="AlphaFoldDB" id="A0A7W8G954"/>
<keyword evidence="2" id="KW-0547">Nucleotide-binding</keyword>
<dbReference type="PANTHER" id="PTHR42711">
    <property type="entry name" value="ABC TRANSPORTER ATP-BINDING PROTEIN"/>
    <property type="match status" value="1"/>
</dbReference>
<name>A0A7W8G954_9SPIR</name>
<evidence type="ECO:0000259" key="4">
    <source>
        <dbReference type="PROSITE" id="PS50893"/>
    </source>
</evidence>
<evidence type="ECO:0000313" key="5">
    <source>
        <dbReference type="EMBL" id="MBB5226011.1"/>
    </source>
</evidence>
<comment type="caution">
    <text evidence="5">The sequence shown here is derived from an EMBL/GenBank/DDBJ whole genome shotgun (WGS) entry which is preliminary data.</text>
</comment>
<keyword evidence="3 5" id="KW-0067">ATP-binding</keyword>
<dbReference type="Gene3D" id="3.40.50.300">
    <property type="entry name" value="P-loop containing nucleotide triphosphate hydrolases"/>
    <property type="match status" value="1"/>
</dbReference>
<reference evidence="5 6" key="1">
    <citation type="submission" date="2020-08" db="EMBL/GenBank/DDBJ databases">
        <title>Genomic Encyclopedia of Type Strains, Phase IV (KMG-IV): sequencing the most valuable type-strain genomes for metagenomic binning, comparative biology and taxonomic classification.</title>
        <authorList>
            <person name="Goeker M."/>
        </authorList>
    </citation>
    <scope>NUCLEOTIDE SEQUENCE [LARGE SCALE GENOMIC DNA]</scope>
    <source>
        <strain evidence="5 6">DSM 103462</strain>
    </source>
</reference>
<dbReference type="GO" id="GO:0016887">
    <property type="term" value="F:ATP hydrolysis activity"/>
    <property type="evidence" value="ECO:0007669"/>
    <property type="project" value="InterPro"/>
</dbReference>
<proteinExistence type="predicted"/>
<dbReference type="GO" id="GO:0005524">
    <property type="term" value="F:ATP binding"/>
    <property type="evidence" value="ECO:0007669"/>
    <property type="project" value="UniProtKB-KW"/>
</dbReference>
<evidence type="ECO:0000313" key="6">
    <source>
        <dbReference type="Proteomes" id="UP000518887"/>
    </source>
</evidence>
<accession>A0A7W8G954</accession>
<dbReference type="InterPro" id="IPR003593">
    <property type="entry name" value="AAA+_ATPase"/>
</dbReference>
<keyword evidence="6" id="KW-1185">Reference proteome</keyword>
<evidence type="ECO:0000256" key="3">
    <source>
        <dbReference type="ARBA" id="ARBA00022840"/>
    </source>
</evidence>
<evidence type="ECO:0000256" key="1">
    <source>
        <dbReference type="ARBA" id="ARBA00022448"/>
    </source>
</evidence>
<gene>
    <name evidence="5" type="ORF">HNP76_001379</name>
</gene>